<keyword evidence="3 7" id="KW-0812">Transmembrane</keyword>
<keyword evidence="2" id="KW-1003">Cell membrane</keyword>
<feature type="region of interest" description="Disordered" evidence="6">
    <location>
        <begin position="128"/>
        <end position="147"/>
    </location>
</feature>
<dbReference type="AlphaFoldDB" id="A0A5C6BGH5"/>
<evidence type="ECO:0000256" key="1">
    <source>
        <dbReference type="ARBA" id="ARBA00004651"/>
    </source>
</evidence>
<evidence type="ECO:0000256" key="3">
    <source>
        <dbReference type="ARBA" id="ARBA00022692"/>
    </source>
</evidence>
<dbReference type="InterPro" id="IPR005171">
    <property type="entry name" value="Cyt_c_oxidase_su4_prok"/>
</dbReference>
<keyword evidence="5 7" id="KW-0472">Membrane</keyword>
<feature type="transmembrane region" description="Helical" evidence="7">
    <location>
        <begin position="46"/>
        <end position="67"/>
    </location>
</feature>
<sequence length="147" mass="16820">MSKETKVMTDEHNDHPHVPYWRIFGYLCIFTVASVIADVMDLKAMYNIYVLSAVVLLISCFKASYVMRYFMHLKFEGGWKYIILLPTVVLALAIPFALASDIGIHYYDVEVPQQNTLLEKEIEQIAKQKAEEEHHHGDEPAEHGGGH</sequence>
<dbReference type="EMBL" id="SJPP01000002">
    <property type="protein sequence ID" value="TWU09544.1"/>
    <property type="molecule type" value="Genomic_DNA"/>
</dbReference>
<accession>A0A5C6BGH5</accession>
<dbReference type="Pfam" id="PF03626">
    <property type="entry name" value="COX4_pro"/>
    <property type="match status" value="1"/>
</dbReference>
<comment type="subcellular location">
    <subcellularLocation>
        <location evidence="1">Cell membrane</location>
        <topology evidence="1">Multi-pass membrane protein</topology>
    </subcellularLocation>
</comment>
<dbReference type="Proteomes" id="UP000320735">
    <property type="component" value="Unassembled WGS sequence"/>
</dbReference>
<dbReference type="OrthoDB" id="288216at2"/>
<evidence type="ECO:0000256" key="4">
    <source>
        <dbReference type="ARBA" id="ARBA00022989"/>
    </source>
</evidence>
<evidence type="ECO:0000256" key="7">
    <source>
        <dbReference type="SAM" id="Phobius"/>
    </source>
</evidence>
<evidence type="ECO:0000256" key="2">
    <source>
        <dbReference type="ARBA" id="ARBA00022475"/>
    </source>
</evidence>
<protein>
    <recommendedName>
        <fullName evidence="10">Cytochrome C oxidase subunit IV</fullName>
    </recommendedName>
</protein>
<evidence type="ECO:0000256" key="6">
    <source>
        <dbReference type="SAM" id="MobiDB-lite"/>
    </source>
</evidence>
<gene>
    <name evidence="8" type="ORF">CA54_47860</name>
</gene>
<evidence type="ECO:0000313" key="9">
    <source>
        <dbReference type="Proteomes" id="UP000320735"/>
    </source>
</evidence>
<feature type="transmembrane region" description="Helical" evidence="7">
    <location>
        <begin position="79"/>
        <end position="98"/>
    </location>
</feature>
<proteinExistence type="predicted"/>
<dbReference type="GO" id="GO:0005886">
    <property type="term" value="C:plasma membrane"/>
    <property type="evidence" value="ECO:0007669"/>
    <property type="project" value="UniProtKB-SubCell"/>
</dbReference>
<organism evidence="8 9">
    <name type="scientific">Symmachiella macrocystis</name>
    <dbReference type="NCBI Taxonomy" id="2527985"/>
    <lineage>
        <taxon>Bacteria</taxon>
        <taxon>Pseudomonadati</taxon>
        <taxon>Planctomycetota</taxon>
        <taxon>Planctomycetia</taxon>
        <taxon>Planctomycetales</taxon>
        <taxon>Planctomycetaceae</taxon>
        <taxon>Symmachiella</taxon>
    </lineage>
</organism>
<feature type="transmembrane region" description="Helical" evidence="7">
    <location>
        <begin position="20"/>
        <end position="39"/>
    </location>
</feature>
<evidence type="ECO:0000256" key="5">
    <source>
        <dbReference type="ARBA" id="ARBA00023136"/>
    </source>
</evidence>
<evidence type="ECO:0008006" key="10">
    <source>
        <dbReference type="Google" id="ProtNLM"/>
    </source>
</evidence>
<reference evidence="8 9" key="1">
    <citation type="submission" date="2019-02" db="EMBL/GenBank/DDBJ databases">
        <title>Deep-cultivation of Planctomycetes and their phenomic and genomic characterization uncovers novel biology.</title>
        <authorList>
            <person name="Wiegand S."/>
            <person name="Jogler M."/>
            <person name="Boedeker C."/>
            <person name="Pinto D."/>
            <person name="Vollmers J."/>
            <person name="Rivas-Marin E."/>
            <person name="Kohn T."/>
            <person name="Peeters S.H."/>
            <person name="Heuer A."/>
            <person name="Rast P."/>
            <person name="Oberbeckmann S."/>
            <person name="Bunk B."/>
            <person name="Jeske O."/>
            <person name="Meyerdierks A."/>
            <person name="Storesund J.E."/>
            <person name="Kallscheuer N."/>
            <person name="Luecker S."/>
            <person name="Lage O.M."/>
            <person name="Pohl T."/>
            <person name="Merkel B.J."/>
            <person name="Hornburger P."/>
            <person name="Mueller R.-W."/>
            <person name="Bruemmer F."/>
            <person name="Labrenz M."/>
            <person name="Spormann A.M."/>
            <person name="Op Den Camp H."/>
            <person name="Overmann J."/>
            <person name="Amann R."/>
            <person name="Jetten M.S.M."/>
            <person name="Mascher T."/>
            <person name="Medema M.H."/>
            <person name="Devos D.P."/>
            <person name="Kaster A.-K."/>
            <person name="Ovreas L."/>
            <person name="Rohde M."/>
            <person name="Galperin M.Y."/>
            <person name="Jogler C."/>
        </authorList>
    </citation>
    <scope>NUCLEOTIDE SEQUENCE [LARGE SCALE GENOMIC DNA]</scope>
    <source>
        <strain evidence="8 9">CA54</strain>
    </source>
</reference>
<keyword evidence="9" id="KW-1185">Reference proteome</keyword>
<evidence type="ECO:0000313" key="8">
    <source>
        <dbReference type="EMBL" id="TWU09544.1"/>
    </source>
</evidence>
<keyword evidence="4 7" id="KW-1133">Transmembrane helix</keyword>
<comment type="caution">
    <text evidence="8">The sequence shown here is derived from an EMBL/GenBank/DDBJ whole genome shotgun (WGS) entry which is preliminary data.</text>
</comment>
<name>A0A5C6BGH5_9PLAN</name>